<sequence length="227" mass="25655">MCLGHEHIYATGGKGCVFKTRLPFPRAAAAVNSFRGHNPSTTQMTAEMRAVTPGPQTRLLFPNFPHIQGKITWKCVSRPAMVHVQHFACRGCVTGELNECTPYLKKRRKTRSQQTAMTRTINFPCPRKTSTSPSVMAALHRVSNRLQVRNTAQGWLIVMSSRPIVLRPLEVLGSRRRAQVAADRRGASLPWWSSTLDRLRRGSGVEVRIGLKKYRRTCPQKSFGRYR</sequence>
<name>A0ABR1YJT8_9PEZI</name>
<keyword evidence="2" id="KW-1185">Reference proteome</keyword>
<protein>
    <submittedName>
        <fullName evidence="1">Uncharacterized protein</fullName>
    </submittedName>
</protein>
<dbReference type="EMBL" id="JBBWRZ010000007">
    <property type="protein sequence ID" value="KAK8231996.1"/>
    <property type="molecule type" value="Genomic_DNA"/>
</dbReference>
<gene>
    <name evidence="1" type="ORF">HDK90DRAFT_292835</name>
</gene>
<proteinExistence type="predicted"/>
<comment type="caution">
    <text evidence="1">The sequence shown here is derived from an EMBL/GenBank/DDBJ whole genome shotgun (WGS) entry which is preliminary data.</text>
</comment>
<evidence type="ECO:0000313" key="2">
    <source>
        <dbReference type="Proteomes" id="UP001492380"/>
    </source>
</evidence>
<organism evidence="1 2">
    <name type="scientific">Phyllosticta capitalensis</name>
    <dbReference type="NCBI Taxonomy" id="121624"/>
    <lineage>
        <taxon>Eukaryota</taxon>
        <taxon>Fungi</taxon>
        <taxon>Dikarya</taxon>
        <taxon>Ascomycota</taxon>
        <taxon>Pezizomycotina</taxon>
        <taxon>Dothideomycetes</taxon>
        <taxon>Dothideomycetes incertae sedis</taxon>
        <taxon>Botryosphaeriales</taxon>
        <taxon>Phyllostictaceae</taxon>
        <taxon>Phyllosticta</taxon>
    </lineage>
</organism>
<reference evidence="1 2" key="1">
    <citation type="submission" date="2024-04" db="EMBL/GenBank/DDBJ databases">
        <title>Phyllosticta paracitricarpa is synonymous to the EU quarantine fungus P. citricarpa based on phylogenomic analyses.</title>
        <authorList>
            <consortium name="Lawrence Berkeley National Laboratory"/>
            <person name="Van Ingen-Buijs V.A."/>
            <person name="Van Westerhoven A.C."/>
            <person name="Haridas S."/>
            <person name="Skiadas P."/>
            <person name="Martin F."/>
            <person name="Groenewald J.Z."/>
            <person name="Crous P.W."/>
            <person name="Seidl M.F."/>
        </authorList>
    </citation>
    <scope>NUCLEOTIDE SEQUENCE [LARGE SCALE GENOMIC DNA]</scope>
    <source>
        <strain evidence="1 2">CBS 123374</strain>
    </source>
</reference>
<accession>A0ABR1YJT8</accession>
<evidence type="ECO:0000313" key="1">
    <source>
        <dbReference type="EMBL" id="KAK8231996.1"/>
    </source>
</evidence>
<dbReference type="Proteomes" id="UP001492380">
    <property type="component" value="Unassembled WGS sequence"/>
</dbReference>